<evidence type="ECO:0008006" key="4">
    <source>
        <dbReference type="Google" id="ProtNLM"/>
    </source>
</evidence>
<proteinExistence type="predicted"/>
<accession>A0A841JEK4</accession>
<keyword evidence="1" id="KW-0732">Signal</keyword>
<evidence type="ECO:0000313" key="3">
    <source>
        <dbReference type="Proteomes" id="UP000548326"/>
    </source>
</evidence>
<organism evidence="2 3">
    <name type="scientific">Mucilaginibacter lappiensis</name>
    <dbReference type="NCBI Taxonomy" id="354630"/>
    <lineage>
        <taxon>Bacteria</taxon>
        <taxon>Pseudomonadati</taxon>
        <taxon>Bacteroidota</taxon>
        <taxon>Sphingobacteriia</taxon>
        <taxon>Sphingobacteriales</taxon>
        <taxon>Sphingobacteriaceae</taxon>
        <taxon>Mucilaginibacter</taxon>
    </lineage>
</organism>
<feature type="signal peptide" evidence="1">
    <location>
        <begin position="1"/>
        <end position="20"/>
    </location>
</feature>
<dbReference type="Proteomes" id="UP000548326">
    <property type="component" value="Unassembled WGS sequence"/>
</dbReference>
<dbReference type="AlphaFoldDB" id="A0A841JEK4"/>
<sequence length="168" mass="18630">MKKLLSLLFTTAFVVNIAYAQNGWVTHKADNRISVRFPSEPREVVRGSYISTNKDTSIACVLTVVDFKEVANLDSATLALVKDTPEFAAKLKDGIKISLPTVTLEDFKIATWKGLTSYSSAGSDPKKIKYYMFMFIAGSKLYSMSTILKNSVDTKTKDDFFSSIIVSN</sequence>
<evidence type="ECO:0000313" key="2">
    <source>
        <dbReference type="EMBL" id="MBB6129593.1"/>
    </source>
</evidence>
<reference evidence="2 3" key="1">
    <citation type="submission" date="2020-08" db="EMBL/GenBank/DDBJ databases">
        <title>Genomic Encyclopedia of Type Strains, Phase IV (KMG-V): Genome sequencing to study the core and pangenomes of soil and plant-associated prokaryotes.</title>
        <authorList>
            <person name="Whitman W."/>
        </authorList>
    </citation>
    <scope>NUCLEOTIDE SEQUENCE [LARGE SCALE GENOMIC DNA]</scope>
    <source>
        <strain evidence="2 3">MP601</strain>
    </source>
</reference>
<gene>
    <name evidence="2" type="ORF">HDF22_003724</name>
</gene>
<comment type="caution">
    <text evidence="2">The sequence shown here is derived from an EMBL/GenBank/DDBJ whole genome shotgun (WGS) entry which is preliminary data.</text>
</comment>
<dbReference type="RefSeq" id="WP_183588640.1">
    <property type="nucleotide sequence ID" value="NZ_JACHCA010000010.1"/>
</dbReference>
<feature type="chain" id="PRO_5032873995" description="PsbP protein" evidence="1">
    <location>
        <begin position="21"/>
        <end position="168"/>
    </location>
</feature>
<name>A0A841JEK4_9SPHI</name>
<protein>
    <recommendedName>
        <fullName evidence="4">PsbP protein</fullName>
    </recommendedName>
</protein>
<evidence type="ECO:0000256" key="1">
    <source>
        <dbReference type="SAM" id="SignalP"/>
    </source>
</evidence>
<dbReference type="EMBL" id="JACHCA010000010">
    <property type="protein sequence ID" value="MBB6129593.1"/>
    <property type="molecule type" value="Genomic_DNA"/>
</dbReference>